<evidence type="ECO:0000256" key="1">
    <source>
        <dbReference type="ARBA" id="ARBA00004196"/>
    </source>
</evidence>
<gene>
    <name evidence="7" type="ORF">CHH28_00820</name>
</gene>
<dbReference type="GO" id="GO:0030288">
    <property type="term" value="C:outer membrane-bounded periplasmic space"/>
    <property type="evidence" value="ECO:0007669"/>
    <property type="project" value="UniProtKB-ARBA"/>
</dbReference>
<sequence>MSIKQLTHDLQHRRISRRTFMQQATAMGITLAGASSMANSAMAATPKPGGRLTVGFAQGSSSDSLDPATYANDFMFSLGYAVFNNLTEIAPDGSVQAELAEHYEASPDARIWTFNLRRDVAFSNGQPLTSADVLATLKHHTSEQSTSGVKPLLAQIIDMQAPDAHTLVFTLAGGNADFPFVFADYHLGIRPAVKGKIDPATRIGSGGYSLEEFEPGVRAVLKRREGYWKAGRAHLSTVELNTIADPAARMSALMTGEVDLIDRPDLKAIHMLKRVPGVKIHTANGTLHYTMPMMVNAAPFDDANVRQALKYAIDRESLVSKVLKGYGRVGNDHPIASSMPFYASELPQRQYDPEKAKHYLRKAGLSSLDVQIHTSDAAFSGAVDASILFSESARQANINLKVVREPNDGYWSNVWMNKAFCTSYWGGRPTPDLMFSAGYAADAAWNATRWQNPQFNKLLTDARAELDQQKRAAMYAEMQRLCRDDGGALIPMFGQYVSAMSDRVQMPEQISEMWDLDCLRFIERWWVA</sequence>
<organism evidence="7 8">
    <name type="scientific">Bacterioplanes sanyensis</name>
    <dbReference type="NCBI Taxonomy" id="1249553"/>
    <lineage>
        <taxon>Bacteria</taxon>
        <taxon>Pseudomonadati</taxon>
        <taxon>Pseudomonadota</taxon>
        <taxon>Gammaproteobacteria</taxon>
        <taxon>Oceanospirillales</taxon>
        <taxon>Oceanospirillaceae</taxon>
        <taxon>Bacterioplanes</taxon>
    </lineage>
</organism>
<evidence type="ECO:0000313" key="7">
    <source>
        <dbReference type="EMBL" id="ASP37311.1"/>
    </source>
</evidence>
<dbReference type="PANTHER" id="PTHR30290:SF10">
    <property type="entry name" value="PERIPLASMIC OLIGOPEPTIDE-BINDING PROTEIN-RELATED"/>
    <property type="match status" value="1"/>
</dbReference>
<dbReference type="InterPro" id="IPR039424">
    <property type="entry name" value="SBP_5"/>
</dbReference>
<dbReference type="GO" id="GO:1904680">
    <property type="term" value="F:peptide transmembrane transporter activity"/>
    <property type="evidence" value="ECO:0007669"/>
    <property type="project" value="TreeGrafter"/>
</dbReference>
<feature type="chain" id="PRO_5011968129" evidence="5">
    <location>
        <begin position="44"/>
        <end position="528"/>
    </location>
</feature>
<comment type="subcellular location">
    <subcellularLocation>
        <location evidence="1">Cell envelope</location>
    </subcellularLocation>
</comment>
<dbReference type="PANTHER" id="PTHR30290">
    <property type="entry name" value="PERIPLASMIC BINDING COMPONENT OF ABC TRANSPORTER"/>
    <property type="match status" value="1"/>
</dbReference>
<dbReference type="InterPro" id="IPR030678">
    <property type="entry name" value="Peptide/Ni-bd"/>
</dbReference>
<dbReference type="CDD" id="cd08503">
    <property type="entry name" value="PBP2_NikA_DppA_OppA_like_17"/>
    <property type="match status" value="1"/>
</dbReference>
<evidence type="ECO:0000256" key="4">
    <source>
        <dbReference type="ARBA" id="ARBA00022729"/>
    </source>
</evidence>
<dbReference type="InterPro" id="IPR019546">
    <property type="entry name" value="TAT_signal_bac_arc"/>
</dbReference>
<dbReference type="AlphaFoldDB" id="A0A222FFW9"/>
<dbReference type="InterPro" id="IPR006311">
    <property type="entry name" value="TAT_signal"/>
</dbReference>
<dbReference type="Pfam" id="PF00496">
    <property type="entry name" value="SBP_bac_5"/>
    <property type="match status" value="1"/>
</dbReference>
<evidence type="ECO:0000259" key="6">
    <source>
        <dbReference type="Pfam" id="PF00496"/>
    </source>
</evidence>
<dbReference type="SUPFAM" id="SSF53850">
    <property type="entry name" value="Periplasmic binding protein-like II"/>
    <property type="match status" value="1"/>
</dbReference>
<evidence type="ECO:0000256" key="2">
    <source>
        <dbReference type="ARBA" id="ARBA00005695"/>
    </source>
</evidence>
<feature type="signal peptide" evidence="5">
    <location>
        <begin position="1"/>
        <end position="43"/>
    </location>
</feature>
<name>A0A222FFW9_9GAMM</name>
<feature type="domain" description="Solute-binding protein family 5" evidence="6">
    <location>
        <begin position="95"/>
        <end position="443"/>
    </location>
</feature>
<evidence type="ECO:0000256" key="5">
    <source>
        <dbReference type="SAM" id="SignalP"/>
    </source>
</evidence>
<dbReference type="PROSITE" id="PS51318">
    <property type="entry name" value="TAT"/>
    <property type="match status" value="1"/>
</dbReference>
<evidence type="ECO:0000256" key="3">
    <source>
        <dbReference type="ARBA" id="ARBA00022448"/>
    </source>
</evidence>
<dbReference type="GO" id="GO:0015833">
    <property type="term" value="P:peptide transport"/>
    <property type="evidence" value="ECO:0007669"/>
    <property type="project" value="TreeGrafter"/>
</dbReference>
<comment type="similarity">
    <text evidence="2">Belongs to the bacterial solute-binding protein 5 family.</text>
</comment>
<dbReference type="OrthoDB" id="9801912at2"/>
<proteinExistence type="inferred from homology"/>
<dbReference type="Gene3D" id="3.90.76.10">
    <property type="entry name" value="Dipeptide-binding Protein, Domain 1"/>
    <property type="match status" value="1"/>
</dbReference>
<dbReference type="PIRSF" id="PIRSF002741">
    <property type="entry name" value="MppA"/>
    <property type="match status" value="1"/>
</dbReference>
<dbReference type="GO" id="GO:0043190">
    <property type="term" value="C:ATP-binding cassette (ABC) transporter complex"/>
    <property type="evidence" value="ECO:0007669"/>
    <property type="project" value="InterPro"/>
</dbReference>
<dbReference type="NCBIfam" id="TIGR01409">
    <property type="entry name" value="TAT_signal_seq"/>
    <property type="match status" value="1"/>
</dbReference>
<dbReference type="Gene3D" id="3.40.190.10">
    <property type="entry name" value="Periplasmic binding protein-like II"/>
    <property type="match status" value="1"/>
</dbReference>
<keyword evidence="8" id="KW-1185">Reference proteome</keyword>
<dbReference type="Proteomes" id="UP000202440">
    <property type="component" value="Chromosome"/>
</dbReference>
<dbReference type="Gene3D" id="3.10.105.10">
    <property type="entry name" value="Dipeptide-binding Protein, Domain 3"/>
    <property type="match status" value="1"/>
</dbReference>
<dbReference type="InterPro" id="IPR000914">
    <property type="entry name" value="SBP_5_dom"/>
</dbReference>
<accession>A0A222FFW9</accession>
<protein>
    <submittedName>
        <fullName evidence="7">Peptide ABC transporter substrate-binding protein</fullName>
    </submittedName>
</protein>
<keyword evidence="4 5" id="KW-0732">Signal</keyword>
<reference evidence="7 8" key="1">
    <citation type="submission" date="2017-07" db="EMBL/GenBank/DDBJ databases">
        <title>Annotated genome sequence of Bacterioplanes sanyensis isolated from Red Sea.</title>
        <authorList>
            <person name="Rehman Z.U."/>
        </authorList>
    </citation>
    <scope>NUCLEOTIDE SEQUENCE [LARGE SCALE GENOMIC DNA]</scope>
    <source>
        <strain evidence="7 8">NV9</strain>
    </source>
</reference>
<dbReference type="EMBL" id="CP022530">
    <property type="protein sequence ID" value="ASP37311.1"/>
    <property type="molecule type" value="Genomic_DNA"/>
</dbReference>
<dbReference type="RefSeq" id="WP_094058529.1">
    <property type="nucleotide sequence ID" value="NZ_CP022530.1"/>
</dbReference>
<keyword evidence="3" id="KW-0813">Transport</keyword>
<dbReference type="KEGG" id="bsan:CHH28_00820"/>
<evidence type="ECO:0000313" key="8">
    <source>
        <dbReference type="Proteomes" id="UP000202440"/>
    </source>
</evidence>